<keyword evidence="5" id="KW-0143">Chaperone</keyword>
<dbReference type="GO" id="GO:0006457">
    <property type="term" value="P:protein folding"/>
    <property type="evidence" value="ECO:0007669"/>
    <property type="project" value="InterPro"/>
</dbReference>
<dbReference type="Gene3D" id="1.10.287.110">
    <property type="entry name" value="DnaJ domain"/>
    <property type="match status" value="1"/>
</dbReference>
<dbReference type="AlphaFoldDB" id="A0A841I405"/>
<dbReference type="Pfam" id="PF00226">
    <property type="entry name" value="DnaJ"/>
    <property type="match status" value="1"/>
</dbReference>
<dbReference type="PROSITE" id="PS00636">
    <property type="entry name" value="DNAJ_1"/>
    <property type="match status" value="1"/>
</dbReference>
<evidence type="ECO:0000313" key="8">
    <source>
        <dbReference type="Proteomes" id="UP000569951"/>
    </source>
</evidence>
<feature type="domain" description="J" evidence="6">
    <location>
        <begin position="5"/>
        <end position="70"/>
    </location>
</feature>
<keyword evidence="3" id="KW-0863">Zinc-finger</keyword>
<dbReference type="InterPro" id="IPR001623">
    <property type="entry name" value="DnaJ_domain"/>
</dbReference>
<evidence type="ECO:0000256" key="4">
    <source>
        <dbReference type="ARBA" id="ARBA00022833"/>
    </source>
</evidence>
<evidence type="ECO:0000256" key="5">
    <source>
        <dbReference type="ARBA" id="ARBA00023186"/>
    </source>
</evidence>
<dbReference type="SMART" id="SM00271">
    <property type="entry name" value="DnaJ"/>
    <property type="match status" value="1"/>
</dbReference>
<dbReference type="Proteomes" id="UP000569951">
    <property type="component" value="Unassembled WGS sequence"/>
</dbReference>
<evidence type="ECO:0000259" key="6">
    <source>
        <dbReference type="PROSITE" id="PS50076"/>
    </source>
</evidence>
<dbReference type="InterPro" id="IPR051938">
    <property type="entry name" value="Apopto_cytoskel_mod"/>
</dbReference>
<dbReference type="PANTHER" id="PTHR44145:SF3">
    <property type="entry name" value="DNAJ HOMOLOG SUBFAMILY A MEMBER 3, MITOCHONDRIAL"/>
    <property type="match status" value="1"/>
</dbReference>
<reference evidence="7 8" key="1">
    <citation type="submission" date="2020-08" db="EMBL/GenBank/DDBJ databases">
        <title>Genomic Encyclopedia of Type Strains, Phase IV (KMG-IV): sequencing the most valuable type-strain genomes for metagenomic binning, comparative biology and taxonomic classification.</title>
        <authorList>
            <person name="Goeker M."/>
        </authorList>
    </citation>
    <scope>NUCLEOTIDE SEQUENCE [LARGE SCALE GENOMIC DNA]</scope>
    <source>
        <strain evidence="7 8">DSM 21458</strain>
    </source>
</reference>
<sequence>MAYKDYYETLGVSRSASDAEIKSAYRRLAKQYHPDKNPGDAAAAERFKEINEANAVLSDPEKRRLYDQYGHTGQVPPGAYSGDMGGVDPSQFSDFFRDLFMGGGFGNLGGRGGVRGGAVNLEDLFAGMGGTATRRPQPVEGDLQVTLREAFEGTRRTVAVGDRRLEVGVPAGSRDGTRLRLGGQAPGGGDVILNVRVQPDPIFSLEGDDVTVRAEVPVTVAVLGGEVRVPTLGGDVSLRIPAGSSSGRRLRLRGQGWPQAGGRGRGDLFVEIAIRVPSSLTPEERELYERLEALRTS</sequence>
<evidence type="ECO:0000256" key="2">
    <source>
        <dbReference type="ARBA" id="ARBA00022737"/>
    </source>
</evidence>
<dbReference type="GO" id="GO:0003677">
    <property type="term" value="F:DNA binding"/>
    <property type="evidence" value="ECO:0007669"/>
    <property type="project" value="UniProtKB-KW"/>
</dbReference>
<dbReference type="InterPro" id="IPR036869">
    <property type="entry name" value="J_dom_sf"/>
</dbReference>
<organism evidence="7 8">
    <name type="scientific">Deinobacterium chartae</name>
    <dbReference type="NCBI Taxonomy" id="521158"/>
    <lineage>
        <taxon>Bacteria</taxon>
        <taxon>Thermotogati</taxon>
        <taxon>Deinococcota</taxon>
        <taxon>Deinococci</taxon>
        <taxon>Deinococcales</taxon>
        <taxon>Deinococcaceae</taxon>
        <taxon>Deinobacterium</taxon>
    </lineage>
</organism>
<accession>A0A841I405</accession>
<comment type="caution">
    <text evidence="7">The sequence shown here is derived from an EMBL/GenBank/DDBJ whole genome shotgun (WGS) entry which is preliminary data.</text>
</comment>
<dbReference type="CDD" id="cd06257">
    <property type="entry name" value="DnaJ"/>
    <property type="match status" value="1"/>
</dbReference>
<dbReference type="GO" id="GO:0051082">
    <property type="term" value="F:unfolded protein binding"/>
    <property type="evidence" value="ECO:0007669"/>
    <property type="project" value="InterPro"/>
</dbReference>
<keyword evidence="8" id="KW-1185">Reference proteome</keyword>
<keyword evidence="1" id="KW-0479">Metal-binding</keyword>
<dbReference type="GO" id="GO:0008270">
    <property type="term" value="F:zinc ion binding"/>
    <property type="evidence" value="ECO:0007669"/>
    <property type="project" value="UniProtKB-KW"/>
</dbReference>
<keyword evidence="4" id="KW-0862">Zinc</keyword>
<dbReference type="FunFam" id="2.60.260.20:FF:000005">
    <property type="entry name" value="Chaperone protein dnaJ 1, mitochondrial"/>
    <property type="match status" value="1"/>
</dbReference>
<dbReference type="InterPro" id="IPR008971">
    <property type="entry name" value="HSP40/DnaJ_pept-bd"/>
</dbReference>
<dbReference type="PRINTS" id="PR00625">
    <property type="entry name" value="JDOMAIN"/>
</dbReference>
<dbReference type="InterPro" id="IPR018253">
    <property type="entry name" value="DnaJ_domain_CS"/>
</dbReference>
<evidence type="ECO:0000313" key="7">
    <source>
        <dbReference type="EMBL" id="MBB6100043.1"/>
    </source>
</evidence>
<dbReference type="Pfam" id="PF01556">
    <property type="entry name" value="DnaJ_C"/>
    <property type="match status" value="1"/>
</dbReference>
<evidence type="ECO:0000256" key="1">
    <source>
        <dbReference type="ARBA" id="ARBA00022723"/>
    </source>
</evidence>
<dbReference type="Gene3D" id="2.60.260.20">
    <property type="entry name" value="Urease metallochaperone UreE, N-terminal domain"/>
    <property type="match status" value="2"/>
</dbReference>
<evidence type="ECO:0000256" key="3">
    <source>
        <dbReference type="ARBA" id="ARBA00022771"/>
    </source>
</evidence>
<dbReference type="CDD" id="cd10747">
    <property type="entry name" value="DnaJ_C"/>
    <property type="match status" value="1"/>
</dbReference>
<keyword evidence="7" id="KW-0238">DNA-binding</keyword>
<name>A0A841I405_9DEIO</name>
<dbReference type="SUPFAM" id="SSF46565">
    <property type="entry name" value="Chaperone J-domain"/>
    <property type="match status" value="1"/>
</dbReference>
<dbReference type="PROSITE" id="PS50076">
    <property type="entry name" value="DNAJ_2"/>
    <property type="match status" value="1"/>
</dbReference>
<dbReference type="PANTHER" id="PTHR44145">
    <property type="entry name" value="DNAJ HOMOLOG SUBFAMILY A MEMBER 3, MITOCHONDRIAL"/>
    <property type="match status" value="1"/>
</dbReference>
<dbReference type="InterPro" id="IPR002939">
    <property type="entry name" value="DnaJ_C"/>
</dbReference>
<keyword evidence="2" id="KW-0677">Repeat</keyword>
<dbReference type="SUPFAM" id="SSF49493">
    <property type="entry name" value="HSP40/DnaJ peptide-binding domain"/>
    <property type="match status" value="2"/>
</dbReference>
<dbReference type="EMBL" id="JACHHG010000020">
    <property type="protein sequence ID" value="MBB6100043.1"/>
    <property type="molecule type" value="Genomic_DNA"/>
</dbReference>
<dbReference type="RefSeq" id="WP_183988780.1">
    <property type="nucleotide sequence ID" value="NZ_JACHHG010000020.1"/>
</dbReference>
<proteinExistence type="predicted"/>
<gene>
    <name evidence="7" type="ORF">HNR42_003508</name>
</gene>
<protein>
    <submittedName>
        <fullName evidence="7">Curved DNA-binding protein</fullName>
    </submittedName>
</protein>